<dbReference type="InterPro" id="IPR006012">
    <property type="entry name" value="Syntaxin/epimorphin_CS"/>
</dbReference>
<keyword evidence="5" id="KW-0653">Protein transport</keyword>
<keyword evidence="7" id="KW-0333">Golgi apparatus</keyword>
<dbReference type="AlphaFoldDB" id="D3BRT3"/>
<proteinExistence type="inferred from homology"/>
<dbReference type="PANTHER" id="PTHR19957:SF83">
    <property type="entry name" value="SYNTAXIN-16"/>
    <property type="match status" value="1"/>
</dbReference>
<dbReference type="GO" id="GO:0006906">
    <property type="term" value="P:vesicle fusion"/>
    <property type="evidence" value="ECO:0007669"/>
    <property type="project" value="TreeGrafter"/>
</dbReference>
<feature type="domain" description="T-SNARE coiled-coil homology" evidence="11">
    <location>
        <begin position="75"/>
        <end position="137"/>
    </location>
</feature>
<accession>D3BRT3</accession>
<dbReference type="Proteomes" id="UP000001396">
    <property type="component" value="Unassembled WGS sequence"/>
</dbReference>
<dbReference type="GO" id="GO:0048278">
    <property type="term" value="P:vesicle docking"/>
    <property type="evidence" value="ECO:0007669"/>
    <property type="project" value="TreeGrafter"/>
</dbReference>
<evidence type="ECO:0000256" key="4">
    <source>
        <dbReference type="ARBA" id="ARBA00022692"/>
    </source>
</evidence>
<protein>
    <submittedName>
        <fullName evidence="12">t-SNARE family protein</fullName>
    </submittedName>
</protein>
<dbReference type="PROSITE" id="PS00914">
    <property type="entry name" value="SYNTAXIN"/>
    <property type="match status" value="1"/>
</dbReference>
<dbReference type="InterPro" id="IPR010989">
    <property type="entry name" value="SNARE"/>
</dbReference>
<evidence type="ECO:0000256" key="7">
    <source>
        <dbReference type="ARBA" id="ARBA00023034"/>
    </source>
</evidence>
<dbReference type="OMA" id="NELTQIM"/>
<dbReference type="GO" id="GO:0000139">
    <property type="term" value="C:Golgi membrane"/>
    <property type="evidence" value="ECO:0007669"/>
    <property type="project" value="UniProtKB-SubCell"/>
</dbReference>
<keyword evidence="4 10" id="KW-0812">Transmembrane</keyword>
<evidence type="ECO:0000256" key="8">
    <source>
        <dbReference type="ARBA" id="ARBA00023054"/>
    </source>
</evidence>
<dbReference type="GeneID" id="31366163"/>
<evidence type="ECO:0000313" key="13">
    <source>
        <dbReference type="Proteomes" id="UP000001396"/>
    </source>
</evidence>
<organism evidence="12 13">
    <name type="scientific">Heterostelium pallidum (strain ATCC 26659 / Pp 5 / PN500)</name>
    <name type="common">Cellular slime mold</name>
    <name type="synonym">Polysphondylium pallidum</name>
    <dbReference type="NCBI Taxonomy" id="670386"/>
    <lineage>
        <taxon>Eukaryota</taxon>
        <taxon>Amoebozoa</taxon>
        <taxon>Evosea</taxon>
        <taxon>Eumycetozoa</taxon>
        <taxon>Dictyostelia</taxon>
        <taxon>Acytosteliales</taxon>
        <taxon>Acytosteliaceae</taxon>
        <taxon>Heterostelium</taxon>
    </lineage>
</organism>
<feature type="transmembrane region" description="Helical" evidence="10">
    <location>
        <begin position="148"/>
        <end position="170"/>
    </location>
</feature>
<evidence type="ECO:0000259" key="11">
    <source>
        <dbReference type="PROSITE" id="PS50192"/>
    </source>
</evidence>
<keyword evidence="6 10" id="KW-1133">Transmembrane helix</keyword>
<dbReference type="GO" id="GO:0000149">
    <property type="term" value="F:SNARE binding"/>
    <property type="evidence" value="ECO:0007669"/>
    <property type="project" value="TreeGrafter"/>
</dbReference>
<evidence type="ECO:0000256" key="6">
    <source>
        <dbReference type="ARBA" id="ARBA00022989"/>
    </source>
</evidence>
<dbReference type="InterPro" id="IPR000727">
    <property type="entry name" value="T_SNARE_dom"/>
</dbReference>
<comment type="subcellular location">
    <subcellularLocation>
        <location evidence="1">Golgi apparatus membrane</location>
        <topology evidence="1">Single-pass type IV membrane protein</topology>
    </subcellularLocation>
</comment>
<evidence type="ECO:0000256" key="3">
    <source>
        <dbReference type="ARBA" id="ARBA00022448"/>
    </source>
</evidence>
<evidence type="ECO:0000256" key="10">
    <source>
        <dbReference type="SAM" id="Phobius"/>
    </source>
</evidence>
<sequence length="171" mass="19318">MTSEEVKLKKNIQSAKSSKLQEVSLDFKRKQRSYLNKLQKNTSSSIGWTEDSDSDTEPAGVGFTIVQTHVVTEMEEEVAKRDREIKQIVKSIEDLSSIVHDISTLVIKQGTLMDQIEYNLDQTEDALTGAVVELKETNELQKGYRNRLCILLVLVVLVITMVFVAIIKAFI</sequence>
<comment type="similarity">
    <text evidence="2">Belongs to the syntaxin family.</text>
</comment>
<gene>
    <name evidence="12" type="primary">syn16A</name>
    <name evidence="12" type="ORF">PPL_10694</name>
</gene>
<dbReference type="GO" id="GO:0031201">
    <property type="term" value="C:SNARE complex"/>
    <property type="evidence" value="ECO:0007669"/>
    <property type="project" value="TreeGrafter"/>
</dbReference>
<dbReference type="Pfam" id="PF05739">
    <property type="entry name" value="SNARE"/>
    <property type="match status" value="1"/>
</dbReference>
<dbReference type="EMBL" id="ADBJ01000050">
    <property type="protein sequence ID" value="EFA76115.1"/>
    <property type="molecule type" value="Genomic_DNA"/>
</dbReference>
<keyword evidence="3" id="KW-0813">Transport</keyword>
<dbReference type="GO" id="GO:0005484">
    <property type="term" value="F:SNAP receptor activity"/>
    <property type="evidence" value="ECO:0007669"/>
    <property type="project" value="InterPro"/>
</dbReference>
<comment type="caution">
    <text evidence="12">The sequence shown here is derived from an EMBL/GenBank/DDBJ whole genome shotgun (WGS) entry which is preliminary data.</text>
</comment>
<dbReference type="PANTHER" id="PTHR19957">
    <property type="entry name" value="SYNTAXIN"/>
    <property type="match status" value="1"/>
</dbReference>
<dbReference type="Gene3D" id="1.20.5.110">
    <property type="match status" value="1"/>
</dbReference>
<dbReference type="RefSeq" id="XP_020428249.1">
    <property type="nucleotide sequence ID" value="XM_020581462.1"/>
</dbReference>
<evidence type="ECO:0000256" key="1">
    <source>
        <dbReference type="ARBA" id="ARBA00004409"/>
    </source>
</evidence>
<evidence type="ECO:0000256" key="9">
    <source>
        <dbReference type="ARBA" id="ARBA00023136"/>
    </source>
</evidence>
<evidence type="ECO:0000313" key="12">
    <source>
        <dbReference type="EMBL" id="EFA76115.1"/>
    </source>
</evidence>
<dbReference type="SUPFAM" id="SSF47661">
    <property type="entry name" value="t-snare proteins"/>
    <property type="match status" value="1"/>
</dbReference>
<dbReference type="CDD" id="cd15845">
    <property type="entry name" value="SNARE_syntaxin16"/>
    <property type="match status" value="1"/>
</dbReference>
<keyword evidence="8" id="KW-0175">Coiled coil</keyword>
<keyword evidence="9 10" id="KW-0472">Membrane</keyword>
<dbReference type="InterPro" id="IPR045242">
    <property type="entry name" value="Syntaxin"/>
</dbReference>
<dbReference type="GO" id="GO:0006886">
    <property type="term" value="P:intracellular protein transport"/>
    <property type="evidence" value="ECO:0007669"/>
    <property type="project" value="InterPro"/>
</dbReference>
<evidence type="ECO:0000256" key="2">
    <source>
        <dbReference type="ARBA" id="ARBA00009063"/>
    </source>
</evidence>
<reference evidence="12 13" key="1">
    <citation type="journal article" date="2011" name="Genome Res.">
        <title>Phylogeny-wide analysis of social amoeba genomes highlights ancient origins for complex intercellular communication.</title>
        <authorList>
            <person name="Heidel A.J."/>
            <person name="Lawal H.M."/>
            <person name="Felder M."/>
            <person name="Schilde C."/>
            <person name="Helps N.R."/>
            <person name="Tunggal B."/>
            <person name="Rivero F."/>
            <person name="John U."/>
            <person name="Schleicher M."/>
            <person name="Eichinger L."/>
            <person name="Platzer M."/>
            <person name="Noegel A.A."/>
            <person name="Schaap P."/>
            <person name="Gloeckner G."/>
        </authorList>
    </citation>
    <scope>NUCLEOTIDE SEQUENCE [LARGE SCALE GENOMIC DNA]</scope>
    <source>
        <strain evidence="13">ATCC 26659 / Pp 5 / PN500</strain>
    </source>
</reference>
<dbReference type="PROSITE" id="PS50192">
    <property type="entry name" value="T_SNARE"/>
    <property type="match status" value="1"/>
</dbReference>
<evidence type="ECO:0000256" key="5">
    <source>
        <dbReference type="ARBA" id="ARBA00022927"/>
    </source>
</evidence>
<dbReference type="InParanoid" id="D3BRT3"/>
<keyword evidence="13" id="KW-1185">Reference proteome</keyword>
<dbReference type="SMART" id="SM00397">
    <property type="entry name" value="t_SNARE"/>
    <property type="match status" value="1"/>
</dbReference>
<name>D3BRT3_HETP5</name>